<feature type="compositionally biased region" description="Basic residues" evidence="1">
    <location>
        <begin position="293"/>
        <end position="314"/>
    </location>
</feature>
<evidence type="ECO:0000256" key="1">
    <source>
        <dbReference type="SAM" id="MobiDB-lite"/>
    </source>
</evidence>
<accession>A0A6I8V2G2</accession>
<feature type="region of interest" description="Disordered" evidence="1">
    <location>
        <begin position="156"/>
        <end position="193"/>
    </location>
</feature>
<organism evidence="2 3">
    <name type="scientific">Drosophila pseudoobscura pseudoobscura</name>
    <name type="common">Fruit fly</name>
    <dbReference type="NCBI Taxonomy" id="46245"/>
    <lineage>
        <taxon>Eukaryota</taxon>
        <taxon>Metazoa</taxon>
        <taxon>Ecdysozoa</taxon>
        <taxon>Arthropoda</taxon>
        <taxon>Hexapoda</taxon>
        <taxon>Insecta</taxon>
        <taxon>Pterygota</taxon>
        <taxon>Neoptera</taxon>
        <taxon>Endopterygota</taxon>
        <taxon>Diptera</taxon>
        <taxon>Brachycera</taxon>
        <taxon>Muscomorpha</taxon>
        <taxon>Ephydroidea</taxon>
        <taxon>Drosophilidae</taxon>
        <taxon>Drosophila</taxon>
        <taxon>Sophophora</taxon>
    </lineage>
</organism>
<reference evidence="3" key="2">
    <citation type="submission" date="2025-08" db="UniProtKB">
        <authorList>
            <consortium name="RefSeq"/>
        </authorList>
    </citation>
    <scope>IDENTIFICATION</scope>
    <source>
        <strain evidence="3">MV-25-SWS-2005</strain>
        <tissue evidence="3">Whole body</tissue>
    </source>
</reference>
<feature type="region of interest" description="Disordered" evidence="1">
    <location>
        <begin position="249"/>
        <end position="322"/>
    </location>
</feature>
<name>A0A6I8V2G2_DROPS</name>
<gene>
    <name evidence="3" type="primary">LOC6897045</name>
</gene>
<dbReference type="Proteomes" id="UP000001819">
    <property type="component" value="Chromosome 2"/>
</dbReference>
<protein>
    <submittedName>
        <fullName evidence="3">Uncharacterized protein</fullName>
    </submittedName>
</protein>
<sequence>MSLSSIKKKEAKGKRKVLPKLRNILANPYKQHSPVLADDEVVQFRQILLEAIKHSEHSVKTFATRHQIHLGLESSLRAINSRRFSCVFVSLSLRPSHIIRLIATSAAVKMPTAPIYAQPKLEELTFEIFGVRALSLVLPPDLAAVSLDLEQWVKKRQKPAPQKIPPPLKKSLKKRQVKVQDLQPEETSQKALEQPKVVAEKQWNDDYISWSSETSCVRIDQIDTQVETQQLGAALSNLAMKAKTKANLEVESKSTIPDDSEENVEHMEVETAEGTIDEDDFLPTDTQRYRPVSVHRIRPNPDKKPKKKRNKKQKQQPLSKTE</sequence>
<dbReference type="AlphaFoldDB" id="A0A6I8V2G2"/>
<dbReference type="KEGG" id="dpo:6897045"/>
<evidence type="ECO:0000313" key="2">
    <source>
        <dbReference type="Proteomes" id="UP000001819"/>
    </source>
</evidence>
<keyword evidence="2" id="KW-1185">Reference proteome</keyword>
<dbReference type="RefSeq" id="XP_002137230.2">
    <property type="nucleotide sequence ID" value="XM_002137194.3"/>
</dbReference>
<reference evidence="2" key="1">
    <citation type="submission" date="2024-06" db="UniProtKB">
        <authorList>
            <consortium name="RefSeq"/>
        </authorList>
    </citation>
    <scope>NUCLEOTIDE SEQUENCE [LARGE SCALE GENOMIC DNA]</scope>
    <source>
        <strain evidence="2">MV2-25</strain>
    </source>
</reference>
<proteinExistence type="predicted"/>
<dbReference type="InParanoid" id="A0A6I8V2G2"/>
<evidence type="ECO:0000313" key="3">
    <source>
        <dbReference type="RefSeq" id="XP_002137230.2"/>
    </source>
</evidence>